<keyword evidence="2" id="KW-1185">Reference proteome</keyword>
<dbReference type="EMBL" id="MZGS01000023">
    <property type="protein sequence ID" value="PWB86878.1"/>
    <property type="molecule type" value="Genomic_DNA"/>
</dbReference>
<reference evidence="1 2" key="1">
    <citation type="submission" date="2017-03" db="EMBL/GenBank/DDBJ databases">
        <title>Genome sequence of Methanobrevibacter thaueri.</title>
        <authorList>
            <person name="Poehlein A."/>
            <person name="Seedorf H."/>
            <person name="Daniel R."/>
        </authorList>
    </citation>
    <scope>NUCLEOTIDE SEQUENCE [LARGE SCALE GENOMIC DNA]</scope>
    <source>
        <strain evidence="1 2">DSM 11995</strain>
    </source>
</reference>
<dbReference type="AlphaFoldDB" id="A0A315XLJ0"/>
<evidence type="ECO:0000313" key="2">
    <source>
        <dbReference type="Proteomes" id="UP000251717"/>
    </source>
</evidence>
<evidence type="ECO:0000313" key="1">
    <source>
        <dbReference type="EMBL" id="PWB86878.1"/>
    </source>
</evidence>
<sequence>MILIKKRWILLIVILTLIAITAVSSFATATQDFDGLFTMNVPIGEHYSDAAWCYSNKPLGCAKEYLKDDFDGVIDEDEFAVFYYDDSQVAEGYSNAADYSIHVLTTSFVYNFYQSEGDMLVFYNDIGMKNLPEYVVGVRSDDNSKAVFVGGYDLDMLKSYASSVKFK</sequence>
<organism evidence="1 2">
    <name type="scientific">Methanobrevibacter thaueri</name>
    <dbReference type="NCBI Taxonomy" id="190975"/>
    <lineage>
        <taxon>Archaea</taxon>
        <taxon>Methanobacteriati</taxon>
        <taxon>Methanobacteriota</taxon>
        <taxon>Methanomada group</taxon>
        <taxon>Methanobacteria</taxon>
        <taxon>Methanobacteriales</taxon>
        <taxon>Methanobacteriaceae</taxon>
        <taxon>Methanobrevibacter</taxon>
    </lineage>
</organism>
<gene>
    <name evidence="1" type="ORF">MBBTH_12920</name>
</gene>
<comment type="caution">
    <text evidence="1">The sequence shown here is derived from an EMBL/GenBank/DDBJ whole genome shotgun (WGS) entry which is preliminary data.</text>
</comment>
<dbReference type="Proteomes" id="UP000251717">
    <property type="component" value="Unassembled WGS sequence"/>
</dbReference>
<protein>
    <submittedName>
        <fullName evidence="1">Uncharacterized protein</fullName>
    </submittedName>
</protein>
<name>A0A315XLJ0_9EURY</name>
<proteinExistence type="predicted"/>
<accession>A0A315XLJ0</accession>